<name>A0A510JLG3_9FUSO</name>
<dbReference type="AlphaFoldDB" id="A0A510JLG3"/>
<dbReference type="STRING" id="1122172.GCA_000373045_01225"/>
<gene>
    <name evidence="1" type="ORF">JCM16776_0394</name>
</gene>
<evidence type="ECO:0008006" key="3">
    <source>
        <dbReference type="Google" id="ProtNLM"/>
    </source>
</evidence>
<dbReference type="PROSITE" id="PS51257">
    <property type="entry name" value="PROKAR_LIPOPROTEIN"/>
    <property type="match status" value="1"/>
</dbReference>
<evidence type="ECO:0000313" key="1">
    <source>
        <dbReference type="EMBL" id="BBM40180.1"/>
    </source>
</evidence>
<dbReference type="KEGG" id="lsz:JCM16776_0394"/>
<accession>A0A510JLG3</accession>
<dbReference type="EMBL" id="AP019827">
    <property type="protein sequence ID" value="BBM40180.1"/>
    <property type="molecule type" value="Genomic_DNA"/>
</dbReference>
<protein>
    <recommendedName>
        <fullName evidence="3">Lipoprotein</fullName>
    </recommendedName>
</protein>
<reference evidence="1 2" key="1">
    <citation type="submission" date="2019-07" db="EMBL/GenBank/DDBJ databases">
        <title>Complete Genome Sequence of Leptotrichia shahii Strain JCM 16776.</title>
        <authorList>
            <person name="Watanabe S."/>
            <person name="Cui L."/>
        </authorList>
    </citation>
    <scope>NUCLEOTIDE SEQUENCE [LARGE SCALE GENOMIC DNA]</scope>
    <source>
        <strain evidence="1 2">JCM16776</strain>
    </source>
</reference>
<dbReference type="Proteomes" id="UP000322617">
    <property type="component" value="Chromosome"/>
</dbReference>
<keyword evidence="2" id="KW-1185">Reference proteome</keyword>
<sequence length="38" mass="4232">MRKLKIILLIIGLMSMTTSCEILRVIDHCSKNPTAKGC</sequence>
<organism evidence="1 2">
    <name type="scientific">Leptotrichia shahii</name>
    <dbReference type="NCBI Taxonomy" id="157691"/>
    <lineage>
        <taxon>Bacteria</taxon>
        <taxon>Fusobacteriati</taxon>
        <taxon>Fusobacteriota</taxon>
        <taxon>Fusobacteriia</taxon>
        <taxon>Fusobacteriales</taxon>
        <taxon>Leptotrichiaceae</taxon>
        <taxon>Leptotrichia</taxon>
    </lineage>
</organism>
<proteinExistence type="predicted"/>
<evidence type="ECO:0000313" key="2">
    <source>
        <dbReference type="Proteomes" id="UP000322617"/>
    </source>
</evidence>